<dbReference type="InterPro" id="IPR032821">
    <property type="entry name" value="PKS_assoc"/>
</dbReference>
<dbReference type="SMART" id="SM00827">
    <property type="entry name" value="PKS_AT"/>
    <property type="match status" value="1"/>
</dbReference>
<sequence>PPKQGARPPRSATPLDITGLYERLLAQGYDYGPAFRGVQAAWRDGDDLYAEIHLAPDQQAQASQYGLHPAALDAALHLAVLDDDGDGAAPRPPRLPFTWAGVTRHAIGASALRVRLRPVGADTVALEITDLDDAPVASVKALTLRPAALRDSWFTVEWNPVPDGAAADAPETVVHEVTGDEPHANAREVLGVLQEWLAEDSQSDRRLAVVTTGAVAVAASDKVPGLAAAPVWGLVRSAQSEHPGRFVLVDTDDPASDTVARALATGEPQVAVRQGSLYVPRLARAADAPSRAIPALAGTVLVTGGTGTLGRLVARHLVTRHGARHLLLVSRTGHDDALKTELTALGAEVTITACDVTDRDALTHLLNTLDHPLSAVIHTAGVLDDATVTALTPDQLNRVLRPKVDAALVLDELTRDLDLSAFVLFSSATGILGSPGQGNYTAASTFLDALAARRRSAGLPAASLAWGLWGETGGMTGHLSERDLERVRRGGLLPLATGDALDLLDTALAGAPPLAVPARLNLAARTQDGAVPPLLRGLVRVPRQPRAAAVSGEPWARRLVPLPAAERDELALSLVRAEIAEVLGHASPDTVETGRAFKDLGFDSLTSVELRNRLSTATGLRLAATAVFDHPSPGALAAHLLTEALGAAPEAVRVTAAAPSAEPIAIVGMACRYPGGVASPEGLWRLVSEGTDAVGAFPGDRGWDLDGLFDPDPDHPGTSYAREGGFLYDAAEFDAGFFGLSPREATAMDPQQRLLLEIVWEAVERAGIDPLSLHGSDTGVFAGIMYGDYGTRLKQAPREVEGYLGNGSRGSIASGRIAYTLGLEGPAVTVDTACSSSLVALHLAGQALRNGECSLALAGGATVMATPATFVEFSRQRGLSPDGRCKAFAASADGTGWAEGAGMLVLERLDDAVRNGHPVLAVVRGSAVNQDGASNGLTAPNGPSQERVIRQALAAARLGPADVDAVEAHGTGTPLGDPIEAQALLAAYGQDRDADRPLWLGSLKSNIGHAQAAAGVGGVIKMIQAMRHGVLPRTLHADEPSPHVDWDAGTVRLLTEERPWTTETGRARRAGISSFGISGTNAHVIIEQPDITPEPDDDAPEPGDGSSAPGIGAVPLFVSGRDEPGLRAQAERLHDRLAGDPGLSLTDVGYSLATTRAALPHRAAVVATDRTEALHGLGALARGETAPHVVLDTSAAPSGKTAFLFPGQGSQRPGMGRELYERVPAFARALDEVCAHFEAELDRPLRDVLFAAPDTPDAGLLHQTAYAQPALFAIGTALFRLVESRGPAPGHLLGHSIGEITAAHAAGVLSLPDACTLVAARGRLMQSAREGGAMAALQASEEEVLESLDGYGDAAAIAAVNGPRSVVVSGDEAAVREIAEVWRAEGRKTRRLQVSHAFHSPHMDEVLEPFRAVAERLTLQEPRIHVLSNVTGEPATAAQLRSPAYWAEHIRRPVRFHDCVRFLESHGTTEFLELGDGVLSAMVQDCAAGETGAVVPLLRAGRSEPGTATAALALLALRGHALDPAEAYPGGRAIELPTYAFRRRRYWLDAPPVPGDAAGLGLRAADHPLLGAAVRIADRDAHLFTGWISLRTHPWLADHTVRGSVLVPGTGLLELALHCGEHVGCERVEELTLTAPLAIPENGGVQVQVVVAEPDASNGRRLDVYSRPDAEGPEAAWAPLANGRLVPAADETPSEPAQVWPPMDAVEIEVGRVYERAAAVGLGYGPAFSGLRRLWKAKDEVFAEVALDEDAQSDADGFVLHPALLDAALHPLLPGLLDADTPARLPFVWSGVQMHTAGATALRVRMAFTGADTVSLTVTDPAGVPVAHIDSLSLRPLAQDDPAATSDDGLYALAWPALETTGSRPALPRCAVIGGDAHGLDLGPSAERYADVDELLASDTMPGVVVAPLTGRGDGDDDVPAAARAAAAHVLTLIRSWLAEERLAASRLVLLTRGAVAAHDTDRVEDLVHAAVWGLVRSAQSEHPGRFTLIDTDGSKGPAAELVTSAEPQLAWRDGRALVPRLTRARARAGHDDGTGHGKGTGRPAWDRGTVLITGATGALGGVLARHLAARHGARHLLLVSRRGEHAPGADELREELVELGAEVTFAACDAADREALAAVLAKIPDDLPLTAVVHTAGVLDDGVIETMTGERLDRVLRPKIDAAWNLHDLTAGRDLTAFVLYSSLAGVLGTAGQANYAAGNAFLDALAAHRHARGLPATSLAWGLWTETSTLTGHLGGVDRQRMSRLGLVPLSSTEAMAMFDAAPAAARPALALARLRPHPGIEAPPVLSGLLPAPRRRRSAAATAGGAAEAPPLAERLKGLPRADQERALTDLVRAHVAGVLGHTHAAGTADDRAFRDMGFDSLTAVELRNRLNTETALRLPTTLVFDHPTPHALTAYLRERLELDDGPAGASVLAELDRVEAAIHAAGGLRDGVTARLRELLKLAETAAEATADKDLDSATDDELFALVDELE</sequence>
<dbReference type="Gene3D" id="3.40.366.10">
    <property type="entry name" value="Malonyl-Coenzyme A Acyl Carrier Protein, domain 2"/>
    <property type="match status" value="1"/>
</dbReference>
<dbReference type="CDD" id="cd00833">
    <property type="entry name" value="PKS"/>
    <property type="match status" value="1"/>
</dbReference>
<feature type="region of interest" description="Disordered" evidence="7">
    <location>
        <begin position="2285"/>
        <end position="2320"/>
    </location>
</feature>
<feature type="domain" description="Carrier" evidence="8">
    <location>
        <begin position="569"/>
        <end position="644"/>
    </location>
</feature>
<dbReference type="Pfam" id="PF00550">
    <property type="entry name" value="PP-binding"/>
    <property type="match status" value="2"/>
</dbReference>
<feature type="active site" description="Proton acceptor; for dehydratase activity" evidence="6">
    <location>
        <position position="1599"/>
    </location>
</feature>
<dbReference type="SMART" id="SM00823">
    <property type="entry name" value="PKS_PP"/>
    <property type="match status" value="2"/>
</dbReference>
<dbReference type="PROSITE" id="PS00012">
    <property type="entry name" value="PHOSPHOPANTETHEINE"/>
    <property type="match status" value="2"/>
</dbReference>
<dbReference type="Pfam" id="PF08659">
    <property type="entry name" value="KR"/>
    <property type="match status" value="2"/>
</dbReference>
<dbReference type="Gene3D" id="1.10.1200.10">
    <property type="entry name" value="ACP-like"/>
    <property type="match status" value="2"/>
</dbReference>
<proteinExistence type="predicted"/>
<dbReference type="PROSITE" id="PS00606">
    <property type="entry name" value="KS3_1"/>
    <property type="match status" value="1"/>
</dbReference>
<feature type="domain" description="Ketosynthase family 3 (KS3)" evidence="9">
    <location>
        <begin position="661"/>
        <end position="1088"/>
    </location>
</feature>
<feature type="region of interest" description="N-terminal hotdog fold" evidence="6">
    <location>
        <begin position="1567"/>
        <end position="1692"/>
    </location>
</feature>
<dbReference type="SUPFAM" id="SSF53901">
    <property type="entry name" value="Thiolase-like"/>
    <property type="match status" value="1"/>
</dbReference>
<evidence type="ECO:0000256" key="2">
    <source>
        <dbReference type="ARBA" id="ARBA00022553"/>
    </source>
</evidence>
<dbReference type="Pfam" id="PF14765">
    <property type="entry name" value="PS-DH"/>
    <property type="match status" value="2"/>
</dbReference>
<dbReference type="InterPro" id="IPR055123">
    <property type="entry name" value="SpnB-like_Rossmann"/>
</dbReference>
<dbReference type="PANTHER" id="PTHR43775:SF51">
    <property type="entry name" value="INACTIVE PHENOLPHTHIOCEROL SYNTHESIS POLYKETIDE SYNTHASE TYPE I PKS1-RELATED"/>
    <property type="match status" value="1"/>
</dbReference>
<evidence type="ECO:0000313" key="11">
    <source>
        <dbReference type="EMBL" id="TMQ91288.1"/>
    </source>
</evidence>
<feature type="region of interest" description="Disordered" evidence="7">
    <location>
        <begin position="2027"/>
        <end position="2047"/>
    </location>
</feature>
<dbReference type="Pfam" id="PF16197">
    <property type="entry name" value="KAsynt_C_assoc"/>
    <property type="match status" value="1"/>
</dbReference>
<keyword evidence="5" id="KW-0012">Acyltransferase</keyword>
<dbReference type="PROSITE" id="PS50075">
    <property type="entry name" value="CARRIER"/>
    <property type="match status" value="2"/>
</dbReference>
<dbReference type="SMART" id="SM01294">
    <property type="entry name" value="PKS_PP_betabranch"/>
    <property type="match status" value="2"/>
</dbReference>
<feature type="domain" description="Carrier" evidence="8">
    <location>
        <begin position="2329"/>
        <end position="2404"/>
    </location>
</feature>
<organism evidence="11 12">
    <name type="scientific">Actinomadura soli</name>
    <dbReference type="NCBI Taxonomy" id="2508997"/>
    <lineage>
        <taxon>Bacteria</taxon>
        <taxon>Bacillati</taxon>
        <taxon>Actinomycetota</taxon>
        <taxon>Actinomycetes</taxon>
        <taxon>Streptosporangiales</taxon>
        <taxon>Thermomonosporaceae</taxon>
        <taxon>Actinomadura</taxon>
    </lineage>
</organism>
<feature type="domain" description="PKS/mFAS DH" evidence="10">
    <location>
        <begin position="1567"/>
        <end position="1843"/>
    </location>
</feature>
<dbReference type="InterPro" id="IPR020806">
    <property type="entry name" value="PKS_PP-bd"/>
</dbReference>
<dbReference type="Proteomes" id="UP000309174">
    <property type="component" value="Unassembled WGS sequence"/>
</dbReference>
<dbReference type="InterPro" id="IPR009081">
    <property type="entry name" value="PP-bd_ACP"/>
</dbReference>
<dbReference type="Gene3D" id="3.40.47.10">
    <property type="match status" value="1"/>
</dbReference>
<evidence type="ECO:0000256" key="1">
    <source>
        <dbReference type="ARBA" id="ARBA00022450"/>
    </source>
</evidence>
<dbReference type="InterPro" id="IPR020807">
    <property type="entry name" value="PKS_DH"/>
</dbReference>
<dbReference type="InterPro" id="IPR014043">
    <property type="entry name" value="Acyl_transferase_dom"/>
</dbReference>
<dbReference type="PANTHER" id="PTHR43775">
    <property type="entry name" value="FATTY ACID SYNTHASE"/>
    <property type="match status" value="1"/>
</dbReference>
<dbReference type="InterPro" id="IPR014031">
    <property type="entry name" value="Ketoacyl_synth_C"/>
</dbReference>
<dbReference type="Gene3D" id="3.10.129.110">
    <property type="entry name" value="Polyketide synthase dehydratase"/>
    <property type="match status" value="2"/>
</dbReference>
<dbReference type="RefSeq" id="WP_138648868.1">
    <property type="nucleotide sequence ID" value="NZ_VCKW01000221.1"/>
</dbReference>
<dbReference type="InterPro" id="IPR036291">
    <property type="entry name" value="NAD(P)-bd_dom_sf"/>
</dbReference>
<evidence type="ECO:0000256" key="7">
    <source>
        <dbReference type="SAM" id="MobiDB-lite"/>
    </source>
</evidence>
<dbReference type="EMBL" id="VCKW01000221">
    <property type="protein sequence ID" value="TMQ91288.1"/>
    <property type="molecule type" value="Genomic_DNA"/>
</dbReference>
<feature type="non-terminal residue" evidence="11">
    <location>
        <position position="1"/>
    </location>
</feature>
<dbReference type="InterPro" id="IPR049900">
    <property type="entry name" value="PKS_mFAS_DH"/>
</dbReference>
<evidence type="ECO:0000256" key="6">
    <source>
        <dbReference type="PROSITE-ProRule" id="PRU01363"/>
    </source>
</evidence>
<dbReference type="InterPro" id="IPR049551">
    <property type="entry name" value="PKS_DH_C"/>
</dbReference>
<dbReference type="GO" id="GO:0004315">
    <property type="term" value="F:3-oxoacyl-[acyl-carrier-protein] synthase activity"/>
    <property type="evidence" value="ECO:0007669"/>
    <property type="project" value="InterPro"/>
</dbReference>
<dbReference type="InterPro" id="IPR016039">
    <property type="entry name" value="Thiolase-like"/>
</dbReference>
<dbReference type="GO" id="GO:0006633">
    <property type="term" value="P:fatty acid biosynthetic process"/>
    <property type="evidence" value="ECO:0007669"/>
    <property type="project" value="InterPro"/>
</dbReference>
<dbReference type="InterPro" id="IPR050091">
    <property type="entry name" value="PKS_NRPS_Biosynth_Enz"/>
</dbReference>
<accession>A0A5C4J3L4</accession>
<feature type="region of interest" description="C-terminal hotdog fold" evidence="6">
    <location>
        <begin position="12"/>
        <end position="153"/>
    </location>
</feature>
<dbReference type="GO" id="GO:0004312">
    <property type="term" value="F:fatty acid synthase activity"/>
    <property type="evidence" value="ECO:0007669"/>
    <property type="project" value="TreeGrafter"/>
</dbReference>
<dbReference type="FunFam" id="1.10.1200.10:FF:000007">
    <property type="entry name" value="Probable polyketide synthase pks17"/>
    <property type="match status" value="2"/>
</dbReference>
<dbReference type="Gene3D" id="3.40.50.720">
    <property type="entry name" value="NAD(P)-binding Rossmann-like Domain"/>
    <property type="match status" value="2"/>
</dbReference>
<keyword evidence="1" id="KW-0596">Phosphopantetheine</keyword>
<dbReference type="InterPro" id="IPR001227">
    <property type="entry name" value="Ac_transferase_dom_sf"/>
</dbReference>
<dbReference type="Pfam" id="PF00109">
    <property type="entry name" value="ketoacyl-synt"/>
    <property type="match status" value="1"/>
</dbReference>
<dbReference type="InterPro" id="IPR013968">
    <property type="entry name" value="PKS_KR"/>
</dbReference>
<dbReference type="GO" id="GO:0031177">
    <property type="term" value="F:phosphopantetheine binding"/>
    <property type="evidence" value="ECO:0007669"/>
    <property type="project" value="InterPro"/>
</dbReference>
<feature type="domain" description="PKS/mFAS DH" evidence="10">
    <location>
        <begin position="1"/>
        <end position="153"/>
    </location>
</feature>
<dbReference type="InterPro" id="IPR014030">
    <property type="entry name" value="Ketoacyl_synth_N"/>
</dbReference>
<dbReference type="SMART" id="SM00822">
    <property type="entry name" value="PKS_KR"/>
    <property type="match status" value="2"/>
</dbReference>
<dbReference type="InterPro" id="IPR020841">
    <property type="entry name" value="PKS_Beta-ketoAc_synthase_dom"/>
</dbReference>
<feature type="compositionally biased region" description="Low complexity" evidence="7">
    <location>
        <begin position="2302"/>
        <end position="2316"/>
    </location>
</feature>
<protein>
    <submittedName>
        <fullName evidence="11">SDR family NAD(P)-dependent oxidoreductase</fullName>
    </submittedName>
</protein>
<keyword evidence="12" id="KW-1185">Reference proteome</keyword>
<evidence type="ECO:0000313" key="12">
    <source>
        <dbReference type="Proteomes" id="UP000309174"/>
    </source>
</evidence>
<evidence type="ECO:0000256" key="4">
    <source>
        <dbReference type="ARBA" id="ARBA00023268"/>
    </source>
</evidence>
<feature type="region of interest" description="Disordered" evidence="7">
    <location>
        <begin position="1090"/>
        <end position="1110"/>
    </location>
</feature>
<feature type="region of interest" description="C-terminal hotdog fold" evidence="6">
    <location>
        <begin position="1705"/>
        <end position="1843"/>
    </location>
</feature>
<feature type="active site" description="Proton donor; for dehydratase activity" evidence="6">
    <location>
        <position position="1766"/>
    </location>
</feature>
<feature type="region of interest" description="N-terminal hotdog fold" evidence="6">
    <location>
        <position position="1"/>
    </location>
</feature>
<dbReference type="CDD" id="cd08956">
    <property type="entry name" value="KR_3_FAS_SDR_x"/>
    <property type="match status" value="2"/>
</dbReference>
<dbReference type="SUPFAM" id="SSF51735">
    <property type="entry name" value="NAD(P)-binding Rossmann-fold domains"/>
    <property type="match status" value="4"/>
</dbReference>
<evidence type="ECO:0000259" key="10">
    <source>
        <dbReference type="PROSITE" id="PS52019"/>
    </source>
</evidence>
<dbReference type="InterPro" id="IPR016035">
    <property type="entry name" value="Acyl_Trfase/lysoPLipase"/>
</dbReference>
<dbReference type="InterPro" id="IPR057326">
    <property type="entry name" value="KR_dom"/>
</dbReference>
<dbReference type="Pfam" id="PF02801">
    <property type="entry name" value="Ketoacyl-synt_C"/>
    <property type="match status" value="1"/>
</dbReference>
<dbReference type="PROSITE" id="PS52019">
    <property type="entry name" value="PKS_MFAS_DH"/>
    <property type="match status" value="2"/>
</dbReference>
<dbReference type="PROSITE" id="PS52004">
    <property type="entry name" value="KS3_2"/>
    <property type="match status" value="1"/>
</dbReference>
<reference evidence="11 12" key="1">
    <citation type="submission" date="2019-05" db="EMBL/GenBank/DDBJ databases">
        <title>Draft genome sequence of Actinomadura sp. 14C53.</title>
        <authorList>
            <person name="Saricaoglu S."/>
            <person name="Isik K."/>
        </authorList>
    </citation>
    <scope>NUCLEOTIDE SEQUENCE [LARGE SCALE GENOMIC DNA]</scope>
    <source>
        <strain evidence="11 12">14C53</strain>
    </source>
</reference>
<dbReference type="SMART" id="SM00826">
    <property type="entry name" value="PKS_DH"/>
    <property type="match status" value="1"/>
</dbReference>
<comment type="caution">
    <text evidence="6">Lacks conserved residue(s) required for the propagation of feature annotation.</text>
</comment>
<keyword evidence="3" id="KW-0808">Transferase</keyword>
<dbReference type="OrthoDB" id="4537517at2"/>
<dbReference type="SUPFAM" id="SSF52151">
    <property type="entry name" value="FabD/lysophospholipase-like"/>
    <property type="match status" value="1"/>
</dbReference>
<evidence type="ECO:0000256" key="5">
    <source>
        <dbReference type="ARBA" id="ARBA00023315"/>
    </source>
</evidence>
<dbReference type="Gene3D" id="3.30.70.3290">
    <property type="match status" value="1"/>
</dbReference>
<dbReference type="Pfam" id="PF22953">
    <property type="entry name" value="SpnB_Rossmann"/>
    <property type="match status" value="2"/>
</dbReference>
<dbReference type="FunFam" id="3.40.47.10:FF:000019">
    <property type="entry name" value="Polyketide synthase type I"/>
    <property type="match status" value="1"/>
</dbReference>
<evidence type="ECO:0000256" key="3">
    <source>
        <dbReference type="ARBA" id="ARBA00022679"/>
    </source>
</evidence>
<dbReference type="InterPro" id="IPR049552">
    <property type="entry name" value="PKS_DH_N"/>
</dbReference>
<evidence type="ECO:0000259" key="8">
    <source>
        <dbReference type="PROSITE" id="PS50075"/>
    </source>
</evidence>
<comment type="caution">
    <text evidence="11">The sequence shown here is derived from an EMBL/GenBank/DDBJ whole genome shotgun (WGS) entry which is preliminary data.</text>
</comment>
<evidence type="ECO:0000259" key="9">
    <source>
        <dbReference type="PROSITE" id="PS52004"/>
    </source>
</evidence>
<dbReference type="Pfam" id="PF21089">
    <property type="entry name" value="PKS_DH_N"/>
    <property type="match status" value="1"/>
</dbReference>
<name>A0A5C4J3L4_9ACTN</name>
<dbReference type="Pfam" id="PF00698">
    <property type="entry name" value="Acyl_transf_1"/>
    <property type="match status" value="1"/>
</dbReference>
<gene>
    <name evidence="11" type="ORF">ETD83_31605</name>
</gene>
<keyword evidence="2" id="KW-0597">Phosphoprotein</keyword>
<dbReference type="InterPro" id="IPR036736">
    <property type="entry name" value="ACP-like_sf"/>
</dbReference>
<keyword evidence="4" id="KW-0511">Multifunctional enzyme</keyword>
<dbReference type="InterPro" id="IPR018201">
    <property type="entry name" value="Ketoacyl_synth_AS"/>
</dbReference>
<dbReference type="SUPFAM" id="SSF47336">
    <property type="entry name" value="ACP-like"/>
    <property type="match status" value="2"/>
</dbReference>
<dbReference type="SMART" id="SM00825">
    <property type="entry name" value="PKS_KS"/>
    <property type="match status" value="1"/>
</dbReference>
<dbReference type="InterPro" id="IPR016036">
    <property type="entry name" value="Malonyl_transacylase_ACP-bd"/>
</dbReference>
<dbReference type="InterPro" id="IPR006162">
    <property type="entry name" value="Ppantetheine_attach_site"/>
</dbReference>
<dbReference type="InterPro" id="IPR042104">
    <property type="entry name" value="PKS_dehydratase_sf"/>
</dbReference>
<dbReference type="SUPFAM" id="SSF55048">
    <property type="entry name" value="Probable ACP-binding domain of malonyl-CoA ACP transacylase"/>
    <property type="match status" value="1"/>
</dbReference>